<feature type="region of interest" description="Disordered" evidence="6">
    <location>
        <begin position="1"/>
        <end position="47"/>
    </location>
</feature>
<dbReference type="GO" id="GO:0022625">
    <property type="term" value="C:cytosolic large ribosomal subunit"/>
    <property type="evidence" value="ECO:0007669"/>
    <property type="project" value="TreeGrafter"/>
</dbReference>
<dbReference type="Proteomes" id="UP000177885">
    <property type="component" value="Unassembled WGS sequence"/>
</dbReference>
<dbReference type="InterPro" id="IPR036227">
    <property type="entry name" value="Ribosomal_uL15/eL18_sf"/>
</dbReference>
<reference evidence="8 9" key="1">
    <citation type="journal article" date="2016" name="Nat. Commun.">
        <title>Thousands of microbial genomes shed light on interconnected biogeochemical processes in an aquifer system.</title>
        <authorList>
            <person name="Anantharaman K."/>
            <person name="Brown C.T."/>
            <person name="Hug L.A."/>
            <person name="Sharon I."/>
            <person name="Castelle C.J."/>
            <person name="Probst A.J."/>
            <person name="Thomas B.C."/>
            <person name="Singh A."/>
            <person name="Wilkins M.J."/>
            <person name="Karaoz U."/>
            <person name="Brodie E.L."/>
            <person name="Williams K.H."/>
            <person name="Hubbard S.S."/>
            <person name="Banfield J.F."/>
        </authorList>
    </citation>
    <scope>NUCLEOTIDE SEQUENCE [LARGE SCALE GENOMIC DNA]</scope>
</reference>
<name>A0A1F7TMR3_9BACT</name>
<comment type="similarity">
    <text evidence="1 4 5">Belongs to the universal ribosomal protein uL15 family.</text>
</comment>
<keyword evidence="3 4" id="KW-0687">Ribonucleoprotein</keyword>
<evidence type="ECO:0000313" key="8">
    <source>
        <dbReference type="EMBL" id="OGL67262.1"/>
    </source>
</evidence>
<evidence type="ECO:0000256" key="5">
    <source>
        <dbReference type="RuleBase" id="RU003888"/>
    </source>
</evidence>
<dbReference type="PANTHER" id="PTHR12934:SF11">
    <property type="entry name" value="LARGE RIBOSOMAL SUBUNIT PROTEIN UL15M"/>
    <property type="match status" value="1"/>
</dbReference>
<dbReference type="HAMAP" id="MF_01341">
    <property type="entry name" value="Ribosomal_uL15"/>
    <property type="match status" value="1"/>
</dbReference>
<proteinExistence type="inferred from homology"/>
<feature type="compositionally biased region" description="Gly residues" evidence="6">
    <location>
        <begin position="23"/>
        <end position="34"/>
    </location>
</feature>
<evidence type="ECO:0000256" key="2">
    <source>
        <dbReference type="ARBA" id="ARBA00022980"/>
    </source>
</evidence>
<dbReference type="NCBIfam" id="TIGR01071">
    <property type="entry name" value="rplO_bact"/>
    <property type="match status" value="1"/>
</dbReference>
<dbReference type="SUPFAM" id="SSF52080">
    <property type="entry name" value="Ribosomal proteins L15p and L18e"/>
    <property type="match status" value="1"/>
</dbReference>
<dbReference type="InterPro" id="IPR021131">
    <property type="entry name" value="Ribosomal_uL15/eL18"/>
</dbReference>
<accession>A0A1F7TMR3</accession>
<evidence type="ECO:0000259" key="7">
    <source>
        <dbReference type="Pfam" id="PF00828"/>
    </source>
</evidence>
<evidence type="ECO:0000313" key="9">
    <source>
        <dbReference type="Proteomes" id="UP000177885"/>
    </source>
</evidence>
<feature type="compositionally biased region" description="Basic residues" evidence="6">
    <location>
        <begin position="10"/>
        <end position="20"/>
    </location>
</feature>
<evidence type="ECO:0000256" key="6">
    <source>
        <dbReference type="SAM" id="MobiDB-lite"/>
    </source>
</evidence>
<dbReference type="Pfam" id="PF00828">
    <property type="entry name" value="Ribosomal_L27A"/>
    <property type="match status" value="1"/>
</dbReference>
<evidence type="ECO:0000256" key="3">
    <source>
        <dbReference type="ARBA" id="ARBA00023274"/>
    </source>
</evidence>
<dbReference type="InterPro" id="IPR030878">
    <property type="entry name" value="Ribosomal_uL15"/>
</dbReference>
<dbReference type="EMBL" id="MGDT01000003">
    <property type="protein sequence ID" value="OGL67262.1"/>
    <property type="molecule type" value="Genomic_DNA"/>
</dbReference>
<evidence type="ECO:0000256" key="4">
    <source>
        <dbReference type="HAMAP-Rule" id="MF_01341"/>
    </source>
</evidence>
<dbReference type="Gene3D" id="3.100.10.10">
    <property type="match status" value="1"/>
</dbReference>
<sequence>MSMHSLKPQKGSRRAAKRVGRGLSKGGTYSGRGSKGQRARAGGKSGLKLKGIRTMMLRIPKRRGFKSLKPKPQYVNVADIARSFPDGAKVAPKQLFKKGLIESPTAPVKLLGDGNVNIALTVSGCTVSEGAKAKIEKAGGSVLA</sequence>
<gene>
    <name evidence="4" type="primary">rplO</name>
    <name evidence="8" type="ORF">A2856_03930</name>
</gene>
<dbReference type="AlphaFoldDB" id="A0A1F7TMR3"/>
<dbReference type="PROSITE" id="PS00475">
    <property type="entry name" value="RIBOSOMAL_L15"/>
    <property type="match status" value="1"/>
</dbReference>
<keyword evidence="2 4" id="KW-0689">Ribosomal protein</keyword>
<evidence type="ECO:0000256" key="1">
    <source>
        <dbReference type="ARBA" id="ARBA00007320"/>
    </source>
</evidence>
<keyword evidence="4" id="KW-0699">rRNA-binding</keyword>
<dbReference type="InterPro" id="IPR001196">
    <property type="entry name" value="Ribosomal_uL15_CS"/>
</dbReference>
<dbReference type="PANTHER" id="PTHR12934">
    <property type="entry name" value="50S RIBOSOMAL PROTEIN L15"/>
    <property type="match status" value="1"/>
</dbReference>
<dbReference type="GO" id="GO:0019843">
    <property type="term" value="F:rRNA binding"/>
    <property type="evidence" value="ECO:0007669"/>
    <property type="project" value="UniProtKB-UniRule"/>
</dbReference>
<keyword evidence="4" id="KW-0694">RNA-binding</keyword>
<dbReference type="InterPro" id="IPR005749">
    <property type="entry name" value="Ribosomal_uL15_bac-type"/>
</dbReference>
<comment type="function">
    <text evidence="4">Binds to the 23S rRNA.</text>
</comment>
<dbReference type="STRING" id="1802385.A2856_03930"/>
<comment type="subunit">
    <text evidence="4">Part of the 50S ribosomal subunit.</text>
</comment>
<dbReference type="GO" id="GO:0003735">
    <property type="term" value="F:structural constituent of ribosome"/>
    <property type="evidence" value="ECO:0007669"/>
    <property type="project" value="InterPro"/>
</dbReference>
<comment type="caution">
    <text evidence="8">The sequence shown here is derived from an EMBL/GenBank/DDBJ whole genome shotgun (WGS) entry which is preliminary data.</text>
</comment>
<dbReference type="GO" id="GO:0006412">
    <property type="term" value="P:translation"/>
    <property type="evidence" value="ECO:0007669"/>
    <property type="project" value="UniProtKB-UniRule"/>
</dbReference>
<protein>
    <recommendedName>
        <fullName evidence="4">Large ribosomal subunit protein uL15</fullName>
    </recommendedName>
</protein>
<organism evidence="8 9">
    <name type="scientific">Candidatus Uhrbacteria bacterium RIFCSPHIGHO2_01_FULL_63_20</name>
    <dbReference type="NCBI Taxonomy" id="1802385"/>
    <lineage>
        <taxon>Bacteria</taxon>
        <taxon>Candidatus Uhriibacteriota</taxon>
    </lineage>
</organism>
<feature type="domain" description="Large ribosomal subunit protein uL15/eL18" evidence="7">
    <location>
        <begin position="75"/>
        <end position="142"/>
    </location>
</feature>